<feature type="signal peptide" evidence="2">
    <location>
        <begin position="1"/>
        <end position="21"/>
    </location>
</feature>
<sequence length="339" mass="39184">MQRVMLVWCFITVFLVKGALAQTDKKEDSPPSWLPKAANTDSVNAKKGSKDLKSFVSGLDPAVSTSLPGGNGKSTTLSNLFGEKIPDLGLKVKEYKSQKADRKLKKEKARLAKVMYKGIPMEVMSIRYGSGDRSNTELFHVLKEYKPLDIYARATETRWYDTKTKKLSSALIKDKEKSRLLHGSYKKYNGENLIEEGFYFMGVKDGRWVKYDSKFNLVDKAIWNKGFPAESRITYYDSTHTKMKEVIPVMFGETSGEYASFYDEGQLKTSGKYDHGKKVGRWVEYYQYRRQRKKEIQHPKSSWDEEFDPFVLREWDEKGKLLYDYTKDPRASAEEETEN</sequence>
<dbReference type="EMBL" id="SZVO01000007">
    <property type="protein sequence ID" value="TKT91364.1"/>
    <property type="molecule type" value="Genomic_DNA"/>
</dbReference>
<dbReference type="Proteomes" id="UP000304900">
    <property type="component" value="Unassembled WGS sequence"/>
</dbReference>
<reference evidence="3 4" key="1">
    <citation type="submission" date="2019-05" db="EMBL/GenBank/DDBJ databases">
        <title>Dyadobacter AR-3-8 sp. nov., isolated from arctic soil.</title>
        <authorList>
            <person name="Chaudhary D.K."/>
        </authorList>
    </citation>
    <scope>NUCLEOTIDE SEQUENCE [LARGE SCALE GENOMIC DNA]</scope>
    <source>
        <strain evidence="3 4">AR-3-8</strain>
    </source>
</reference>
<keyword evidence="4" id="KW-1185">Reference proteome</keyword>
<name>A0A4U6DAR0_9BACT</name>
<dbReference type="OrthoDB" id="978586at2"/>
<protein>
    <recommendedName>
        <fullName evidence="5">Toxin-antitoxin system YwqK family antitoxin</fullName>
    </recommendedName>
</protein>
<comment type="caution">
    <text evidence="3">The sequence shown here is derived from an EMBL/GenBank/DDBJ whole genome shotgun (WGS) entry which is preliminary data.</text>
</comment>
<gene>
    <name evidence="3" type="ORF">FDK13_17175</name>
</gene>
<accession>A0A4U6DAR0</accession>
<dbReference type="SUPFAM" id="SSF82185">
    <property type="entry name" value="Histone H3 K4-specific methyltransferase SET7/9 N-terminal domain"/>
    <property type="match status" value="1"/>
</dbReference>
<proteinExistence type="predicted"/>
<keyword evidence="2" id="KW-0732">Signal</keyword>
<dbReference type="RefSeq" id="WP_137341224.1">
    <property type="nucleotide sequence ID" value="NZ_BSQH01000021.1"/>
</dbReference>
<evidence type="ECO:0000256" key="1">
    <source>
        <dbReference type="SAM" id="MobiDB-lite"/>
    </source>
</evidence>
<feature type="region of interest" description="Disordered" evidence="1">
    <location>
        <begin position="25"/>
        <end position="45"/>
    </location>
</feature>
<evidence type="ECO:0000313" key="4">
    <source>
        <dbReference type="Proteomes" id="UP000304900"/>
    </source>
</evidence>
<feature type="chain" id="PRO_5020801619" description="Toxin-antitoxin system YwqK family antitoxin" evidence="2">
    <location>
        <begin position="22"/>
        <end position="339"/>
    </location>
</feature>
<evidence type="ECO:0000256" key="2">
    <source>
        <dbReference type="SAM" id="SignalP"/>
    </source>
</evidence>
<dbReference type="AlphaFoldDB" id="A0A4U6DAR0"/>
<evidence type="ECO:0008006" key="5">
    <source>
        <dbReference type="Google" id="ProtNLM"/>
    </source>
</evidence>
<organism evidence="3 4">
    <name type="scientific">Dyadobacter frigoris</name>
    <dbReference type="NCBI Taxonomy" id="2576211"/>
    <lineage>
        <taxon>Bacteria</taxon>
        <taxon>Pseudomonadati</taxon>
        <taxon>Bacteroidota</taxon>
        <taxon>Cytophagia</taxon>
        <taxon>Cytophagales</taxon>
        <taxon>Spirosomataceae</taxon>
        <taxon>Dyadobacter</taxon>
    </lineage>
</organism>
<evidence type="ECO:0000313" key="3">
    <source>
        <dbReference type="EMBL" id="TKT91364.1"/>
    </source>
</evidence>